<dbReference type="InterPro" id="IPR050300">
    <property type="entry name" value="GDXG_lipolytic_enzyme"/>
</dbReference>
<feature type="compositionally biased region" description="Low complexity" evidence="2">
    <location>
        <begin position="203"/>
        <end position="219"/>
    </location>
</feature>
<accession>A0ABQ6JVV8</accession>
<gene>
    <name evidence="5" type="ORF">GCM10025869_13860</name>
</gene>
<protein>
    <recommendedName>
        <fullName evidence="4">BD-FAE-like domain-containing protein</fullName>
    </recommendedName>
</protein>
<keyword evidence="3" id="KW-0732">Signal</keyword>
<dbReference type="InterPro" id="IPR029058">
    <property type="entry name" value="AB_hydrolase_fold"/>
</dbReference>
<dbReference type="RefSeq" id="WP_284298833.1">
    <property type="nucleotide sequence ID" value="NZ_BSVA01000001.1"/>
</dbReference>
<reference evidence="6" key="1">
    <citation type="journal article" date="2019" name="Int. J. Syst. Evol. Microbiol.">
        <title>The Global Catalogue of Microorganisms (GCM) 10K type strain sequencing project: providing services to taxonomists for standard genome sequencing and annotation.</title>
        <authorList>
            <consortium name="The Broad Institute Genomics Platform"/>
            <consortium name="The Broad Institute Genome Sequencing Center for Infectious Disease"/>
            <person name="Wu L."/>
            <person name="Ma J."/>
        </authorList>
    </citation>
    <scope>NUCLEOTIDE SEQUENCE [LARGE SCALE GENOMIC DNA]</scope>
    <source>
        <strain evidence="6">NBRC 108755</strain>
    </source>
</reference>
<evidence type="ECO:0000256" key="2">
    <source>
        <dbReference type="SAM" id="MobiDB-lite"/>
    </source>
</evidence>
<evidence type="ECO:0000256" key="3">
    <source>
        <dbReference type="SAM" id="SignalP"/>
    </source>
</evidence>
<feature type="domain" description="BD-FAE-like" evidence="4">
    <location>
        <begin position="86"/>
        <end position="184"/>
    </location>
</feature>
<dbReference type="InterPro" id="IPR049492">
    <property type="entry name" value="BD-FAE-like_dom"/>
</dbReference>
<dbReference type="PANTHER" id="PTHR48081">
    <property type="entry name" value="AB HYDROLASE SUPERFAMILY PROTEIN C4A8.06C"/>
    <property type="match status" value="1"/>
</dbReference>
<feature type="signal peptide" evidence="3">
    <location>
        <begin position="1"/>
        <end position="21"/>
    </location>
</feature>
<keyword evidence="1" id="KW-0378">Hydrolase</keyword>
<dbReference type="Pfam" id="PF20434">
    <property type="entry name" value="BD-FAE"/>
    <property type="match status" value="1"/>
</dbReference>
<feature type="region of interest" description="Disordered" evidence="2">
    <location>
        <begin position="179"/>
        <end position="219"/>
    </location>
</feature>
<proteinExistence type="predicted"/>
<dbReference type="Proteomes" id="UP001157069">
    <property type="component" value="Unassembled WGS sequence"/>
</dbReference>
<sequence>MRAANPTRAVALGAAALSALAALTGCGPTGTESERVEGVVVSSNPHLATDPTVPTTVDIAYATIDGQPLYLDACRPADFDPLTDTARAAIVVVHGGSWARGSKNDIAWRAVCQWLAKAGYPTFAVDYRLAPEHPFPAAIDDVSAAVRWLRDPEQVTRFGIDPARIGAFGGSAGGNLVSLLGTRGSGGSTPDRGSPRSPSCRARSTSRGSRPPTTSSPCS</sequence>
<dbReference type="EMBL" id="BSVA01000001">
    <property type="protein sequence ID" value="GMA90857.1"/>
    <property type="molecule type" value="Genomic_DNA"/>
</dbReference>
<dbReference type="Gene3D" id="3.40.50.1820">
    <property type="entry name" value="alpha/beta hydrolase"/>
    <property type="match status" value="1"/>
</dbReference>
<evidence type="ECO:0000259" key="4">
    <source>
        <dbReference type="Pfam" id="PF20434"/>
    </source>
</evidence>
<comment type="caution">
    <text evidence="5">The sequence shown here is derived from an EMBL/GenBank/DDBJ whole genome shotgun (WGS) entry which is preliminary data.</text>
</comment>
<organism evidence="5 6">
    <name type="scientific">Homoserinibacter gongjuensis</name>
    <dbReference type="NCBI Taxonomy" id="1162968"/>
    <lineage>
        <taxon>Bacteria</taxon>
        <taxon>Bacillati</taxon>
        <taxon>Actinomycetota</taxon>
        <taxon>Actinomycetes</taxon>
        <taxon>Micrococcales</taxon>
        <taxon>Microbacteriaceae</taxon>
        <taxon>Homoserinibacter</taxon>
    </lineage>
</organism>
<evidence type="ECO:0000313" key="6">
    <source>
        <dbReference type="Proteomes" id="UP001157069"/>
    </source>
</evidence>
<dbReference type="PROSITE" id="PS51257">
    <property type="entry name" value="PROKAR_LIPOPROTEIN"/>
    <property type="match status" value="1"/>
</dbReference>
<dbReference type="PANTHER" id="PTHR48081:SF6">
    <property type="entry name" value="PEPTIDASE S9 PROLYL OLIGOPEPTIDASE CATALYTIC DOMAIN-CONTAINING PROTEIN"/>
    <property type="match status" value="1"/>
</dbReference>
<evidence type="ECO:0000313" key="5">
    <source>
        <dbReference type="EMBL" id="GMA90857.1"/>
    </source>
</evidence>
<name>A0ABQ6JVV8_9MICO</name>
<feature type="chain" id="PRO_5046142138" description="BD-FAE-like domain-containing protein" evidence="3">
    <location>
        <begin position="22"/>
        <end position="219"/>
    </location>
</feature>
<keyword evidence="6" id="KW-1185">Reference proteome</keyword>
<evidence type="ECO:0000256" key="1">
    <source>
        <dbReference type="ARBA" id="ARBA00022801"/>
    </source>
</evidence>
<dbReference type="SUPFAM" id="SSF53474">
    <property type="entry name" value="alpha/beta-Hydrolases"/>
    <property type="match status" value="1"/>
</dbReference>